<dbReference type="GO" id="GO:0006401">
    <property type="term" value="P:RNA catabolic process"/>
    <property type="evidence" value="ECO:0007669"/>
    <property type="project" value="InterPro"/>
</dbReference>
<dbReference type="GO" id="GO:0032299">
    <property type="term" value="C:ribonuclease H2 complex"/>
    <property type="evidence" value="ECO:0007669"/>
    <property type="project" value="InterPro"/>
</dbReference>
<dbReference type="Pfam" id="PF08615">
    <property type="entry name" value="RNase_H2_suC"/>
    <property type="match status" value="2"/>
</dbReference>
<name>A0AA35LM33_9SAUR</name>
<dbReference type="Proteomes" id="UP001178461">
    <property type="component" value="Chromosome 16"/>
</dbReference>
<evidence type="ECO:0000313" key="1">
    <source>
        <dbReference type="EMBL" id="CAI5798044.1"/>
    </source>
</evidence>
<protein>
    <submittedName>
        <fullName evidence="1">Ribonuclease H2 subunit C</fullName>
    </submittedName>
</protein>
<gene>
    <name evidence="1" type="ORF">PODLI_1B011526</name>
</gene>
<accession>A0AA35LM33</accession>
<dbReference type="Gene3D" id="2.40.128.680">
    <property type="match status" value="1"/>
</dbReference>
<reference evidence="1" key="1">
    <citation type="submission" date="2022-12" db="EMBL/GenBank/DDBJ databases">
        <authorList>
            <person name="Alioto T."/>
            <person name="Alioto T."/>
            <person name="Gomez Garrido J."/>
        </authorList>
    </citation>
    <scope>NUCLEOTIDE SEQUENCE</scope>
</reference>
<evidence type="ECO:0000313" key="2">
    <source>
        <dbReference type="Proteomes" id="UP001178461"/>
    </source>
</evidence>
<dbReference type="EMBL" id="OX395143">
    <property type="protein sequence ID" value="CAI5798044.1"/>
    <property type="molecule type" value="Genomic_DNA"/>
</dbReference>
<dbReference type="InterPro" id="IPR013924">
    <property type="entry name" value="RNase_H2_suC"/>
</dbReference>
<organism evidence="1 2">
    <name type="scientific">Podarcis lilfordi</name>
    <name type="common">Lilford's wall lizard</name>
    <dbReference type="NCBI Taxonomy" id="74358"/>
    <lineage>
        <taxon>Eukaryota</taxon>
        <taxon>Metazoa</taxon>
        <taxon>Chordata</taxon>
        <taxon>Craniata</taxon>
        <taxon>Vertebrata</taxon>
        <taxon>Euteleostomi</taxon>
        <taxon>Lepidosauria</taxon>
        <taxon>Squamata</taxon>
        <taxon>Bifurcata</taxon>
        <taxon>Unidentata</taxon>
        <taxon>Episquamata</taxon>
        <taxon>Laterata</taxon>
        <taxon>Lacertibaenia</taxon>
        <taxon>Lacertidae</taxon>
        <taxon>Podarcis</taxon>
    </lineage>
</organism>
<dbReference type="AlphaFoldDB" id="A0AA35LM33"/>
<dbReference type="InterPro" id="IPR052863">
    <property type="entry name" value="RNase_H2_subunit_C"/>
</dbReference>
<proteinExistence type="predicted"/>
<keyword evidence="2" id="KW-1185">Reference proteome</keyword>
<sequence length="173" mass="18899">MAGEERGPARLALLSLPGAPRERLHLLPCAVRHDGAAAVRRYFAPAIRRPGEPDAEASVSFRGRSLKGKEVLVPEGYMGLVLEEDDAALQERQVRVKSTFESLTVWNLEQAPNSSDEILMSLQWPKIAEGVRILSIKGQGSSGWEGPLGSIPSGPFCKFWYYSCKSRKGAGYG</sequence>
<dbReference type="PANTHER" id="PTHR47063:SF1">
    <property type="entry name" value="RIBONUCLEASE H2 SUBUNIT C"/>
    <property type="match status" value="1"/>
</dbReference>
<dbReference type="PANTHER" id="PTHR47063">
    <property type="entry name" value="RIBONUCLEASE H2 SUBUNIT C"/>
    <property type="match status" value="1"/>
</dbReference>
<dbReference type="CDD" id="cd09271">
    <property type="entry name" value="RNase_H2-C"/>
    <property type="match status" value="1"/>
</dbReference>